<dbReference type="AlphaFoldDB" id="A0A6G1C3C1"/>
<evidence type="ECO:0000256" key="1">
    <source>
        <dbReference type="SAM" id="MobiDB-lite"/>
    </source>
</evidence>
<name>A0A6G1C3C1_9ORYZ</name>
<organism evidence="2 3">
    <name type="scientific">Oryza meyeriana var. granulata</name>
    <dbReference type="NCBI Taxonomy" id="110450"/>
    <lineage>
        <taxon>Eukaryota</taxon>
        <taxon>Viridiplantae</taxon>
        <taxon>Streptophyta</taxon>
        <taxon>Embryophyta</taxon>
        <taxon>Tracheophyta</taxon>
        <taxon>Spermatophyta</taxon>
        <taxon>Magnoliopsida</taxon>
        <taxon>Liliopsida</taxon>
        <taxon>Poales</taxon>
        <taxon>Poaceae</taxon>
        <taxon>BOP clade</taxon>
        <taxon>Oryzoideae</taxon>
        <taxon>Oryzeae</taxon>
        <taxon>Oryzinae</taxon>
        <taxon>Oryza</taxon>
        <taxon>Oryza meyeriana</taxon>
    </lineage>
</organism>
<feature type="compositionally biased region" description="Basic and acidic residues" evidence="1">
    <location>
        <begin position="112"/>
        <end position="130"/>
    </location>
</feature>
<comment type="caution">
    <text evidence="2">The sequence shown here is derived from an EMBL/GenBank/DDBJ whole genome shotgun (WGS) entry which is preliminary data.</text>
</comment>
<accession>A0A6G1C3C1</accession>
<reference evidence="2 3" key="1">
    <citation type="submission" date="2019-11" db="EMBL/GenBank/DDBJ databases">
        <title>Whole genome sequence of Oryza granulata.</title>
        <authorList>
            <person name="Li W."/>
        </authorList>
    </citation>
    <scope>NUCLEOTIDE SEQUENCE [LARGE SCALE GENOMIC DNA]</scope>
    <source>
        <strain evidence="3">cv. Menghai</strain>
        <tissue evidence="2">Leaf</tissue>
    </source>
</reference>
<evidence type="ECO:0000313" key="2">
    <source>
        <dbReference type="EMBL" id="KAF0894662.1"/>
    </source>
</evidence>
<protein>
    <submittedName>
        <fullName evidence="2">Uncharacterized protein</fullName>
    </submittedName>
</protein>
<proteinExistence type="predicted"/>
<dbReference type="Proteomes" id="UP000479710">
    <property type="component" value="Unassembled WGS sequence"/>
</dbReference>
<sequence length="130" mass="13669">MLHFRSRLLPLLRATCYASVSAFSSPLHLCHLLSPATTSAASSSHLHLSCRLLSTATSSATTTPFSVEDYLVASCGLTGAQALKASKKLSHLKSATKPDAVFALLSGGGPREGTKGDGEEAEVARRQSRR</sequence>
<dbReference type="EMBL" id="SPHZ02000010">
    <property type="protein sequence ID" value="KAF0894662.1"/>
    <property type="molecule type" value="Genomic_DNA"/>
</dbReference>
<evidence type="ECO:0000313" key="3">
    <source>
        <dbReference type="Proteomes" id="UP000479710"/>
    </source>
</evidence>
<gene>
    <name evidence="2" type="ORF">E2562_001955</name>
</gene>
<keyword evidence="3" id="KW-1185">Reference proteome</keyword>
<feature type="region of interest" description="Disordered" evidence="1">
    <location>
        <begin position="106"/>
        <end position="130"/>
    </location>
</feature>